<dbReference type="OMA" id="YDPIFQP"/>
<feature type="binding site" evidence="13">
    <location>
        <position position="55"/>
    </location>
    <ligand>
        <name>ITP</name>
        <dbReference type="ChEBI" id="CHEBI:61402"/>
    </ligand>
</feature>
<dbReference type="EMBL" id="KB008001">
    <property type="protein sequence ID" value="ELR16362.1"/>
    <property type="molecule type" value="Genomic_DNA"/>
</dbReference>
<dbReference type="OrthoDB" id="6288734at2759"/>
<organism evidence="16 17">
    <name type="scientific">Acanthamoeba castellanii (strain ATCC 30010 / Neff)</name>
    <dbReference type="NCBI Taxonomy" id="1257118"/>
    <lineage>
        <taxon>Eukaryota</taxon>
        <taxon>Amoebozoa</taxon>
        <taxon>Discosea</taxon>
        <taxon>Longamoebia</taxon>
        <taxon>Centramoebida</taxon>
        <taxon>Acanthamoebidae</taxon>
        <taxon>Acanthamoeba</taxon>
    </lineage>
</organism>
<keyword evidence="17" id="KW-1185">Reference proteome</keyword>
<dbReference type="GO" id="GO:0036222">
    <property type="term" value="F:XTP diphosphatase activity"/>
    <property type="evidence" value="ECO:0007669"/>
    <property type="project" value="UniProtKB-UniRule"/>
</dbReference>
<comment type="function">
    <text evidence="9">Pyrophosphatase that hydrolyzes the non-canonical purine nucleotides inosine triphosphate (ITP), deoxyinosine triphosphate (dITP) as well as 2'-deoxy-N-6-hydroxylaminopurine triphosphate (dHAPTP) and xanthosine 5'-triphosphate (XTP) to their respective monophosphate derivatives. The enzyme does not distinguish between the deoxy- and ribose forms. Probably excludes non-canonical purines from RNA and DNA precursor pools, thus preventing their incorporation into RNA and DNA and avoiding chromosomal lesions.</text>
</comment>
<dbReference type="KEGG" id="acan:ACA1_204490"/>
<keyword evidence="4 13" id="KW-0479">Metal-binding</keyword>
<feature type="binding site" evidence="13">
    <location>
        <begin position="147"/>
        <end position="150"/>
    </location>
    <ligand>
        <name>ITP</name>
        <dbReference type="ChEBI" id="CHEBI:61402"/>
    </ligand>
</feature>
<dbReference type="Proteomes" id="UP000011083">
    <property type="component" value="Unassembled WGS sequence"/>
</dbReference>
<dbReference type="RefSeq" id="XP_004338375.1">
    <property type="nucleotide sequence ID" value="XM_004338327.1"/>
</dbReference>
<dbReference type="CDD" id="cd00515">
    <property type="entry name" value="HAM1"/>
    <property type="match status" value="1"/>
</dbReference>
<sequence length="221" mass="24149">MKRSGGAVRPLTFVTGNANKLAEVKAILGDSIPLTSKAIDLPELQGEPEEISKEKCKLAVVDVQGPVIVEDTCLCFNGLKGLPGPYIKWFLDKLGHEGLNQMLAGFEDKSAYALCTFSFCAGPGQEPIVFEGRTEGKIVPARGPTNFGWDPIFLPDGFDQTYAEMPKDTKNTISHRKRALEKLRTYIEDNLHLLAAAEGEQLAGEKKSRVDTEDQADKPAQ</sequence>
<dbReference type="GO" id="GO:0000166">
    <property type="term" value="F:nucleotide binding"/>
    <property type="evidence" value="ECO:0007669"/>
    <property type="project" value="UniProtKB-KW"/>
</dbReference>
<comment type="similarity">
    <text evidence="2 13 14">Belongs to the HAM1 NTPase family.</text>
</comment>
<proteinExistence type="inferred from homology"/>
<dbReference type="GeneID" id="14916938"/>
<feature type="binding site" evidence="13">
    <location>
        <begin position="71"/>
        <end position="72"/>
    </location>
    <ligand>
        <name>ITP</name>
        <dbReference type="ChEBI" id="CHEBI:61402"/>
    </ligand>
</feature>
<comment type="catalytic activity">
    <reaction evidence="12">
        <text>N(6)-hydroxy-dATP + H2O = N(6)-hydroxy-dAMP + diphosphate + H(+)</text>
        <dbReference type="Rhea" id="RHEA:83971"/>
        <dbReference type="ChEBI" id="CHEBI:15377"/>
        <dbReference type="ChEBI" id="CHEBI:15378"/>
        <dbReference type="ChEBI" id="CHEBI:33019"/>
        <dbReference type="ChEBI" id="CHEBI:233529"/>
        <dbReference type="ChEBI" id="CHEBI:233530"/>
    </reaction>
    <physiologicalReaction direction="left-to-right" evidence="12">
        <dbReference type="Rhea" id="RHEA:83972"/>
    </physiologicalReaction>
</comment>
<dbReference type="GO" id="GO:0046872">
    <property type="term" value="F:metal ion binding"/>
    <property type="evidence" value="ECO:0007669"/>
    <property type="project" value="UniProtKB-KW"/>
</dbReference>
<feature type="binding site" evidence="13">
    <location>
        <begin position="15"/>
        <end position="20"/>
    </location>
    <ligand>
        <name>ITP</name>
        <dbReference type="ChEBI" id="CHEBI:61402"/>
    </ligand>
</feature>
<dbReference type="PANTHER" id="PTHR11067">
    <property type="entry name" value="INOSINE TRIPHOSPHATE PYROPHOSPHATASE/HAM1 PROTEIN"/>
    <property type="match status" value="1"/>
</dbReference>
<comment type="catalytic activity">
    <reaction evidence="13">
        <text>XTP + H2O = XMP + diphosphate + H(+)</text>
        <dbReference type="Rhea" id="RHEA:28610"/>
        <dbReference type="ChEBI" id="CHEBI:15377"/>
        <dbReference type="ChEBI" id="CHEBI:15378"/>
        <dbReference type="ChEBI" id="CHEBI:33019"/>
        <dbReference type="ChEBI" id="CHEBI:57464"/>
        <dbReference type="ChEBI" id="CHEBI:61314"/>
        <dbReference type="EC" id="3.6.1.66"/>
    </reaction>
</comment>
<dbReference type="GO" id="GO:0009117">
    <property type="term" value="P:nucleotide metabolic process"/>
    <property type="evidence" value="ECO:0007669"/>
    <property type="project" value="UniProtKB-KW"/>
</dbReference>
<keyword evidence="7 13" id="KW-0460">Magnesium</keyword>
<evidence type="ECO:0000256" key="14">
    <source>
        <dbReference type="RuleBase" id="RU003781"/>
    </source>
</evidence>
<evidence type="ECO:0000256" key="5">
    <source>
        <dbReference type="ARBA" id="ARBA00022741"/>
    </source>
</evidence>
<evidence type="ECO:0000256" key="13">
    <source>
        <dbReference type="HAMAP-Rule" id="MF_03148"/>
    </source>
</evidence>
<dbReference type="FunFam" id="3.90.950.10:FF:000003">
    <property type="entry name" value="Inosine triphosphate pyrophosphatase"/>
    <property type="match status" value="1"/>
</dbReference>
<evidence type="ECO:0000256" key="7">
    <source>
        <dbReference type="ARBA" id="ARBA00022842"/>
    </source>
</evidence>
<comment type="catalytic activity">
    <reaction evidence="10">
        <text>ITP + H2O = IMP + diphosphate + H(+)</text>
        <dbReference type="Rhea" id="RHEA:29399"/>
        <dbReference type="ChEBI" id="CHEBI:15377"/>
        <dbReference type="ChEBI" id="CHEBI:15378"/>
        <dbReference type="ChEBI" id="CHEBI:33019"/>
        <dbReference type="ChEBI" id="CHEBI:58053"/>
        <dbReference type="ChEBI" id="CHEBI:61402"/>
        <dbReference type="EC" id="3.6.1.66"/>
    </reaction>
    <physiologicalReaction direction="left-to-right" evidence="10">
        <dbReference type="Rhea" id="RHEA:29400"/>
    </physiologicalReaction>
</comment>
<dbReference type="GO" id="GO:0009204">
    <property type="term" value="P:deoxyribonucleoside triphosphate catabolic process"/>
    <property type="evidence" value="ECO:0007669"/>
    <property type="project" value="UniProtKB-UniRule"/>
</dbReference>
<dbReference type="GO" id="GO:0005737">
    <property type="term" value="C:cytoplasm"/>
    <property type="evidence" value="ECO:0007669"/>
    <property type="project" value="UniProtKB-SubCell"/>
</dbReference>
<comment type="function">
    <text evidence="13">Pyrophosphatase that hydrolyzes non-canonical purine nucleotides such as inosine triphosphate (ITP), deoxyinosine triphosphate (dITP) or xanthosine 5'-triphosphate (XTP) to their respective monophosphate derivatives. The enzyme does not distinguish between the deoxy- and ribose forms. Probably excludes non-canonical purines from RNA and DNA precursor pools, thus preventing their incorporation into RNA and DNA and avoiding chromosomal lesions.</text>
</comment>
<evidence type="ECO:0000256" key="15">
    <source>
        <dbReference type="SAM" id="MobiDB-lite"/>
    </source>
</evidence>
<dbReference type="InterPro" id="IPR029001">
    <property type="entry name" value="ITPase-like_fam"/>
</dbReference>
<evidence type="ECO:0000256" key="1">
    <source>
        <dbReference type="ARBA" id="ARBA00004496"/>
    </source>
</evidence>
<comment type="cofactor">
    <cofactor evidence="13">
        <name>Mg(2+)</name>
        <dbReference type="ChEBI" id="CHEBI:18420"/>
    </cofactor>
    <cofactor evidence="13">
        <name>Mn(2+)</name>
        <dbReference type="ChEBI" id="CHEBI:29035"/>
    </cofactor>
    <text evidence="13">Binds 1 divalent metal cation per subunit; can use either Mg(2+) or Mn(2+).</text>
</comment>
<dbReference type="AlphaFoldDB" id="L8GTU7"/>
<keyword evidence="3 13" id="KW-0963">Cytoplasm</keyword>
<dbReference type="NCBIfam" id="TIGR00042">
    <property type="entry name" value="RdgB/HAM1 family non-canonical purine NTP pyrophosphatase"/>
    <property type="match status" value="1"/>
</dbReference>
<evidence type="ECO:0000256" key="4">
    <source>
        <dbReference type="ARBA" id="ARBA00022723"/>
    </source>
</evidence>
<evidence type="ECO:0000313" key="17">
    <source>
        <dbReference type="Proteomes" id="UP000011083"/>
    </source>
</evidence>
<dbReference type="SUPFAM" id="SSF52972">
    <property type="entry name" value="ITPase-like"/>
    <property type="match status" value="1"/>
</dbReference>
<dbReference type="Gene3D" id="3.90.950.10">
    <property type="match status" value="1"/>
</dbReference>
<feature type="binding site" evidence="13">
    <location>
        <position position="71"/>
    </location>
    <ligand>
        <name>Mg(2+)</name>
        <dbReference type="ChEBI" id="CHEBI:18420"/>
    </ligand>
</feature>
<dbReference type="Pfam" id="PF01725">
    <property type="entry name" value="Ham1p_like"/>
    <property type="match status" value="1"/>
</dbReference>
<comment type="subcellular location">
    <subcellularLocation>
        <location evidence="1 13">Cytoplasm</location>
    </subcellularLocation>
</comment>
<feature type="binding site" evidence="13">
    <location>
        <position position="43"/>
    </location>
    <ligand>
        <name>Mg(2+)</name>
        <dbReference type="ChEBI" id="CHEBI:18420"/>
    </ligand>
</feature>
<evidence type="ECO:0000256" key="11">
    <source>
        <dbReference type="ARBA" id="ARBA00093255"/>
    </source>
</evidence>
<gene>
    <name evidence="16" type="ORF">ACA1_204490</name>
</gene>
<evidence type="ECO:0000256" key="3">
    <source>
        <dbReference type="ARBA" id="ARBA00022490"/>
    </source>
</evidence>
<dbReference type="STRING" id="1257118.L8GTU7"/>
<evidence type="ECO:0000256" key="2">
    <source>
        <dbReference type="ARBA" id="ARBA00008023"/>
    </source>
</evidence>
<feature type="compositionally biased region" description="Basic and acidic residues" evidence="15">
    <location>
        <begin position="203"/>
        <end position="221"/>
    </location>
</feature>
<protein>
    <recommendedName>
        <fullName evidence="13">Inosine triphosphate pyrophosphatase</fullName>
        <shortName evidence="13">ITPase</shortName>
        <shortName evidence="13">Inosine triphosphatase</shortName>
        <ecNumber evidence="13">3.6.1.66</ecNumber>
    </recommendedName>
    <alternativeName>
        <fullName evidence="13">Non-canonical purine NTP pyrophosphatase</fullName>
    </alternativeName>
    <alternativeName>
        <fullName evidence="13">Non-standard purine NTP pyrophosphatase</fullName>
    </alternativeName>
    <alternativeName>
        <fullName evidence="13">Nucleoside-triphosphate diphosphatase</fullName>
    </alternativeName>
    <alternativeName>
        <fullName evidence="13">Nucleoside-triphosphate pyrophosphatase</fullName>
        <shortName evidence="13">NTPase</shortName>
    </alternativeName>
    <alternativeName>
        <fullName evidence="13">XTP/dITP diphosphatase</fullName>
    </alternativeName>
</protein>
<dbReference type="VEuPathDB" id="AmoebaDB:ACA1_204490"/>
<evidence type="ECO:0000256" key="8">
    <source>
        <dbReference type="ARBA" id="ARBA00023080"/>
    </source>
</evidence>
<evidence type="ECO:0000313" key="16">
    <source>
        <dbReference type="EMBL" id="ELR16362.1"/>
    </source>
</evidence>
<dbReference type="GO" id="GO:0036220">
    <property type="term" value="F:ITP diphosphatase activity"/>
    <property type="evidence" value="ECO:0007669"/>
    <property type="project" value="UniProtKB-UniRule"/>
</dbReference>
<dbReference type="InterPro" id="IPR027502">
    <property type="entry name" value="ITPase"/>
</dbReference>
<dbReference type="GO" id="GO:0035870">
    <property type="term" value="F:dITP diphosphatase activity"/>
    <property type="evidence" value="ECO:0007669"/>
    <property type="project" value="UniProtKB-UniRule"/>
</dbReference>
<feature type="binding site" evidence="13">
    <location>
        <position position="170"/>
    </location>
    <ligand>
        <name>ITP</name>
        <dbReference type="ChEBI" id="CHEBI:61402"/>
    </ligand>
</feature>
<keyword evidence="6 13" id="KW-0378">Hydrolase</keyword>
<evidence type="ECO:0000256" key="6">
    <source>
        <dbReference type="ARBA" id="ARBA00022801"/>
    </source>
</evidence>
<evidence type="ECO:0000256" key="10">
    <source>
        <dbReference type="ARBA" id="ARBA00093218"/>
    </source>
</evidence>
<keyword evidence="8 13" id="KW-0546">Nucleotide metabolism</keyword>
<evidence type="ECO:0000256" key="12">
    <source>
        <dbReference type="ARBA" id="ARBA00093271"/>
    </source>
</evidence>
<dbReference type="PANTHER" id="PTHR11067:SF9">
    <property type="entry name" value="INOSINE TRIPHOSPHATE PYROPHOSPHATASE"/>
    <property type="match status" value="1"/>
</dbReference>
<comment type="subunit">
    <text evidence="13">Homodimer.</text>
</comment>
<feature type="region of interest" description="Disordered" evidence="15">
    <location>
        <begin position="201"/>
        <end position="221"/>
    </location>
</feature>
<feature type="binding site" evidence="13">
    <location>
        <begin position="175"/>
        <end position="176"/>
    </location>
    <ligand>
        <name>ITP</name>
        <dbReference type="ChEBI" id="CHEBI:61402"/>
    </ligand>
</feature>
<dbReference type="InterPro" id="IPR002637">
    <property type="entry name" value="RdgB/HAM1"/>
</dbReference>
<dbReference type="EC" id="3.6.1.66" evidence="13"/>
<reference evidence="16 17" key="1">
    <citation type="journal article" date="2013" name="Genome Biol.">
        <title>Genome of Acanthamoeba castellanii highlights extensive lateral gene transfer and early evolution of tyrosine kinase signaling.</title>
        <authorList>
            <person name="Clarke M."/>
            <person name="Lohan A.J."/>
            <person name="Liu B."/>
            <person name="Lagkouvardos I."/>
            <person name="Roy S."/>
            <person name="Zafar N."/>
            <person name="Bertelli C."/>
            <person name="Schilde C."/>
            <person name="Kianianmomeni A."/>
            <person name="Burglin T.R."/>
            <person name="Frech C."/>
            <person name="Turcotte B."/>
            <person name="Kopec K.O."/>
            <person name="Synnott J.M."/>
            <person name="Choo C."/>
            <person name="Paponov I."/>
            <person name="Finkler A."/>
            <person name="Soon Heng Tan C."/>
            <person name="Hutchins A.P."/>
            <person name="Weinmeier T."/>
            <person name="Rattei T."/>
            <person name="Chu J.S."/>
            <person name="Gimenez G."/>
            <person name="Irimia M."/>
            <person name="Rigden D.J."/>
            <person name="Fitzpatrick D.A."/>
            <person name="Lorenzo-Morales J."/>
            <person name="Bateman A."/>
            <person name="Chiu C.H."/>
            <person name="Tang P."/>
            <person name="Hegemann P."/>
            <person name="Fromm H."/>
            <person name="Raoult D."/>
            <person name="Greub G."/>
            <person name="Miranda-Saavedra D."/>
            <person name="Chen N."/>
            <person name="Nash P."/>
            <person name="Ginger M.L."/>
            <person name="Horn M."/>
            <person name="Schaap P."/>
            <person name="Caler L."/>
            <person name="Loftus B."/>
        </authorList>
    </citation>
    <scope>NUCLEOTIDE SEQUENCE [LARGE SCALE GENOMIC DNA]</scope>
    <source>
        <strain evidence="16 17">Neff</strain>
    </source>
</reference>
<name>L8GTU7_ACACF</name>
<keyword evidence="13" id="KW-0464">Manganese</keyword>
<keyword evidence="5 13" id="KW-0547">Nucleotide-binding</keyword>
<evidence type="ECO:0000256" key="9">
    <source>
        <dbReference type="ARBA" id="ARBA00054940"/>
    </source>
</evidence>
<comment type="catalytic activity">
    <reaction evidence="11">
        <text>dITP + H2O = dIMP + diphosphate + H(+)</text>
        <dbReference type="Rhea" id="RHEA:28342"/>
        <dbReference type="ChEBI" id="CHEBI:15377"/>
        <dbReference type="ChEBI" id="CHEBI:15378"/>
        <dbReference type="ChEBI" id="CHEBI:33019"/>
        <dbReference type="ChEBI" id="CHEBI:61194"/>
        <dbReference type="ChEBI" id="CHEBI:61382"/>
        <dbReference type="EC" id="3.6.1.66"/>
    </reaction>
    <physiologicalReaction direction="left-to-right" evidence="11">
        <dbReference type="Rhea" id="RHEA:28343"/>
    </physiologicalReaction>
</comment>
<accession>L8GTU7</accession>
<dbReference type="HAMAP" id="MF_03148">
    <property type="entry name" value="HAM1_NTPase"/>
    <property type="match status" value="1"/>
</dbReference>